<dbReference type="PIRSF" id="PIRSF016838">
    <property type="entry name" value="PafC"/>
    <property type="match status" value="1"/>
</dbReference>
<dbReference type="GO" id="GO:0003700">
    <property type="term" value="F:DNA-binding transcription factor activity"/>
    <property type="evidence" value="ECO:0007669"/>
    <property type="project" value="InterPro"/>
</dbReference>
<keyword evidence="2" id="KW-0804">Transcription</keyword>
<accession>A0A154BNS6</accession>
<dbReference type="Pfam" id="PF25583">
    <property type="entry name" value="WCX"/>
    <property type="match status" value="1"/>
</dbReference>
<dbReference type="InterPro" id="IPR001034">
    <property type="entry name" value="DeoR_HTH"/>
</dbReference>
<evidence type="ECO:0000313" key="4">
    <source>
        <dbReference type="EMBL" id="KYZ75535.1"/>
    </source>
</evidence>
<evidence type="ECO:0000259" key="3">
    <source>
        <dbReference type="PROSITE" id="PS51000"/>
    </source>
</evidence>
<keyword evidence="1" id="KW-0805">Transcription regulation</keyword>
<comment type="caution">
    <text evidence="4">The sequence shown here is derived from an EMBL/GenBank/DDBJ whole genome shotgun (WGS) entry which is preliminary data.</text>
</comment>
<evidence type="ECO:0000256" key="1">
    <source>
        <dbReference type="ARBA" id="ARBA00023015"/>
    </source>
</evidence>
<dbReference type="InterPro" id="IPR036388">
    <property type="entry name" value="WH-like_DNA-bd_sf"/>
</dbReference>
<dbReference type="Gene3D" id="1.10.10.10">
    <property type="entry name" value="Winged helix-like DNA-binding domain superfamily/Winged helix DNA-binding domain"/>
    <property type="match status" value="1"/>
</dbReference>
<dbReference type="PANTHER" id="PTHR34580:SF1">
    <property type="entry name" value="PROTEIN PAFC"/>
    <property type="match status" value="1"/>
</dbReference>
<evidence type="ECO:0000313" key="5">
    <source>
        <dbReference type="Proteomes" id="UP000076268"/>
    </source>
</evidence>
<dbReference type="PANTHER" id="PTHR34580">
    <property type="match status" value="1"/>
</dbReference>
<dbReference type="InterPro" id="IPR013196">
    <property type="entry name" value="HTH_11"/>
</dbReference>
<proteinExistence type="predicted"/>
<dbReference type="InterPro" id="IPR051534">
    <property type="entry name" value="CBASS_pafABC_assoc_protein"/>
</dbReference>
<dbReference type="Proteomes" id="UP000076268">
    <property type="component" value="Unassembled WGS sequence"/>
</dbReference>
<sequence>MPNKLNRWMKLINILHSRNGMSVQDLQDEFEVGERTIRRDIGDLKEAGYPIECKMGIYTINQKFSLRTLYLGDSEAVALLQTIDAFNQKGFPFSPALGAVREKIVNCLSPQLRSVVEQRLDVADIDLVQPCEVCDKLFSKLEGAATAKRQVKIKYNAKTSSREIFDRVVDPYGLVFKEKAWYLVAFCHTRNEIRLFRPDRISEIEVLETVFSIPEGFCLESFFENSWQIGQGDPVNVKIRFLPHIAQSAKLAKYHPLGKYTDMEDGSVLYEVTVKGLWEISRWALSFGPGVEVLEPLELREQVTDMLARACDIYKN</sequence>
<dbReference type="PROSITE" id="PS51000">
    <property type="entry name" value="HTH_DEOR_2"/>
    <property type="match status" value="1"/>
</dbReference>
<gene>
    <name evidence="4" type="ORF">AXX12_12540</name>
</gene>
<feature type="domain" description="HTH deoR-type" evidence="3">
    <location>
        <begin position="4"/>
        <end position="59"/>
    </location>
</feature>
<dbReference type="Pfam" id="PF13280">
    <property type="entry name" value="WYL"/>
    <property type="match status" value="1"/>
</dbReference>
<dbReference type="InterPro" id="IPR057727">
    <property type="entry name" value="WCX_dom"/>
</dbReference>
<dbReference type="InterPro" id="IPR036390">
    <property type="entry name" value="WH_DNA-bd_sf"/>
</dbReference>
<organism evidence="4 5">
    <name type="scientific">Anaerosporomusa subterranea</name>
    <dbReference type="NCBI Taxonomy" id="1794912"/>
    <lineage>
        <taxon>Bacteria</taxon>
        <taxon>Bacillati</taxon>
        <taxon>Bacillota</taxon>
        <taxon>Negativicutes</taxon>
        <taxon>Acetonemataceae</taxon>
        <taxon>Anaerosporomusa</taxon>
    </lineage>
</organism>
<keyword evidence="5" id="KW-1185">Reference proteome</keyword>
<dbReference type="EMBL" id="LSGP01000023">
    <property type="protein sequence ID" value="KYZ75535.1"/>
    <property type="molecule type" value="Genomic_DNA"/>
</dbReference>
<dbReference type="RefSeq" id="WP_066244234.1">
    <property type="nucleotide sequence ID" value="NZ_LSGP01000023.1"/>
</dbReference>
<dbReference type="Pfam" id="PF08279">
    <property type="entry name" value="HTH_11"/>
    <property type="match status" value="1"/>
</dbReference>
<evidence type="ECO:0000256" key="2">
    <source>
        <dbReference type="ARBA" id="ARBA00023163"/>
    </source>
</evidence>
<reference evidence="4 5" key="1">
    <citation type="submission" date="2016-02" db="EMBL/GenBank/DDBJ databases">
        <title>Anaerosporomusa subterraneum gen. nov., sp. nov., a spore-forming obligate anaerobe isolated from saprolite.</title>
        <authorList>
            <person name="Choi J.K."/>
            <person name="Shah M."/>
            <person name="Yee N."/>
        </authorList>
    </citation>
    <scope>NUCLEOTIDE SEQUENCE [LARGE SCALE GENOMIC DNA]</scope>
    <source>
        <strain evidence="4 5">RU4</strain>
    </source>
</reference>
<protein>
    <recommendedName>
        <fullName evidence="3">HTH deoR-type domain-containing protein</fullName>
    </recommendedName>
</protein>
<dbReference type="STRING" id="1794912.AXX12_12540"/>
<dbReference type="InterPro" id="IPR028349">
    <property type="entry name" value="PafC-like"/>
</dbReference>
<dbReference type="SUPFAM" id="SSF46785">
    <property type="entry name" value="Winged helix' DNA-binding domain"/>
    <property type="match status" value="1"/>
</dbReference>
<name>A0A154BNS6_ANASB</name>
<dbReference type="AlphaFoldDB" id="A0A154BNS6"/>
<dbReference type="InterPro" id="IPR026881">
    <property type="entry name" value="WYL_dom"/>
</dbReference>
<dbReference type="PROSITE" id="PS52050">
    <property type="entry name" value="WYL"/>
    <property type="match status" value="1"/>
</dbReference>